<reference evidence="2" key="1">
    <citation type="submission" date="2012-04" db="EMBL/GenBank/DDBJ databases">
        <title>The Genome Sequence of Loa loa.</title>
        <authorList>
            <consortium name="The Broad Institute Genome Sequencing Platform"/>
            <consortium name="Broad Institute Genome Sequencing Center for Infectious Disease"/>
            <person name="Nutman T.B."/>
            <person name="Fink D.L."/>
            <person name="Russ C."/>
            <person name="Young S."/>
            <person name="Zeng Q."/>
            <person name="Gargeya S."/>
            <person name="Alvarado L."/>
            <person name="Berlin A."/>
            <person name="Chapman S.B."/>
            <person name="Chen Z."/>
            <person name="Freedman E."/>
            <person name="Gellesch M."/>
            <person name="Goldberg J."/>
            <person name="Griggs A."/>
            <person name="Gujja S."/>
            <person name="Heilman E.R."/>
            <person name="Heiman D."/>
            <person name="Howarth C."/>
            <person name="Mehta T."/>
            <person name="Neiman D."/>
            <person name="Pearson M."/>
            <person name="Roberts A."/>
            <person name="Saif S."/>
            <person name="Shea T."/>
            <person name="Shenoy N."/>
            <person name="Sisk P."/>
            <person name="Stolte C."/>
            <person name="Sykes S."/>
            <person name="White J."/>
            <person name="Yandava C."/>
            <person name="Haas B."/>
            <person name="Henn M.R."/>
            <person name="Nusbaum C."/>
            <person name="Birren B."/>
        </authorList>
    </citation>
    <scope>NUCLEOTIDE SEQUENCE [LARGE SCALE GENOMIC DNA]</scope>
</reference>
<dbReference type="RefSeq" id="XP_020302433.1">
    <property type="nucleotide sequence ID" value="XM_020447325.1"/>
</dbReference>
<proteinExistence type="predicted"/>
<name>A0A1S0TXE8_LOALO</name>
<evidence type="ECO:0000256" key="1">
    <source>
        <dbReference type="SAM" id="Phobius"/>
    </source>
</evidence>
<organism evidence="2">
    <name type="scientific">Loa loa</name>
    <name type="common">Eye worm</name>
    <name type="synonym">Filaria loa</name>
    <dbReference type="NCBI Taxonomy" id="7209"/>
    <lineage>
        <taxon>Eukaryota</taxon>
        <taxon>Metazoa</taxon>
        <taxon>Ecdysozoa</taxon>
        <taxon>Nematoda</taxon>
        <taxon>Chromadorea</taxon>
        <taxon>Rhabditida</taxon>
        <taxon>Spirurina</taxon>
        <taxon>Spiruromorpha</taxon>
        <taxon>Filarioidea</taxon>
        <taxon>Onchocercidae</taxon>
        <taxon>Loa</taxon>
    </lineage>
</organism>
<gene>
    <name evidence="2" type="ORF">LOAG_07036</name>
</gene>
<dbReference type="InParanoid" id="A0A1S0TXE8"/>
<dbReference type="OMA" id="ESKCDYL"/>
<keyword evidence="1" id="KW-0472">Membrane</keyword>
<dbReference type="KEGG" id="loa:LOAG_07036"/>
<dbReference type="AlphaFoldDB" id="A0A1S0TXE8"/>
<sequence length="221" mass="25287">MWIHVWIIAAFLAATLTLSIVILCCILISKNELRPTRRSIIVRPKTAKPINAFDESSEVYARISSPTVNTISKFPSRKADIRESEQSRAPNRKFNWMSGERKELFREYYDLNYRLPNDTSSLTTQENATMSIKTASISRVSHTQIVVHITPYSAFSGRSKQRSGHFVDRDPPSDESKCDYLDPLDLNLSKLHDTYIASSNYHHSKQTDWPSNNESIVITYA</sequence>
<feature type="transmembrane region" description="Helical" evidence="1">
    <location>
        <begin position="6"/>
        <end position="28"/>
    </location>
</feature>
<keyword evidence="1" id="KW-1133">Transmembrane helix</keyword>
<dbReference type="CTD" id="9944452"/>
<dbReference type="GeneID" id="9944452"/>
<dbReference type="EMBL" id="JH712352">
    <property type="protein sequence ID" value="EFO21453.2"/>
    <property type="molecule type" value="Genomic_DNA"/>
</dbReference>
<accession>A0A1S0TXE8</accession>
<keyword evidence="1" id="KW-0812">Transmembrane</keyword>
<protein>
    <submittedName>
        <fullName evidence="2">Uncharacterized protein</fullName>
    </submittedName>
</protein>
<dbReference type="OrthoDB" id="5853103at2759"/>
<evidence type="ECO:0000313" key="2">
    <source>
        <dbReference type="EMBL" id="EFO21453.2"/>
    </source>
</evidence>